<dbReference type="CDD" id="cd14275">
    <property type="entry name" value="UBA_EF-Ts"/>
    <property type="match status" value="1"/>
</dbReference>
<gene>
    <name evidence="5 8" type="primary">tsf</name>
    <name evidence="8" type="ORF">COU03_00630</name>
</gene>
<dbReference type="Proteomes" id="UP000228906">
    <property type="component" value="Unassembled WGS sequence"/>
</dbReference>
<evidence type="ECO:0000256" key="3">
    <source>
        <dbReference type="ARBA" id="ARBA00022768"/>
    </source>
</evidence>
<evidence type="ECO:0000313" key="8">
    <source>
        <dbReference type="EMBL" id="PIR91764.1"/>
    </source>
</evidence>
<dbReference type="AlphaFoldDB" id="A0A2H0UY41"/>
<dbReference type="GO" id="GO:0003746">
    <property type="term" value="F:translation elongation factor activity"/>
    <property type="evidence" value="ECO:0007669"/>
    <property type="project" value="UniProtKB-UniRule"/>
</dbReference>
<feature type="coiled-coil region" evidence="6">
    <location>
        <begin position="18"/>
        <end position="45"/>
    </location>
</feature>
<dbReference type="Gene3D" id="3.30.479.20">
    <property type="entry name" value="Elongation factor Ts, dimerisation domain"/>
    <property type="match status" value="1"/>
</dbReference>
<evidence type="ECO:0000256" key="5">
    <source>
        <dbReference type="HAMAP-Rule" id="MF_00050"/>
    </source>
</evidence>
<keyword evidence="6" id="KW-0175">Coiled coil</keyword>
<dbReference type="HAMAP" id="MF_00050">
    <property type="entry name" value="EF_Ts"/>
    <property type="match status" value="1"/>
</dbReference>
<protein>
    <recommendedName>
        <fullName evidence="2 5">Elongation factor Ts</fullName>
        <shortName evidence="5">EF-Ts</shortName>
    </recommendedName>
</protein>
<keyword evidence="4 5" id="KW-0648">Protein biosynthesis</keyword>
<dbReference type="InterPro" id="IPR014039">
    <property type="entry name" value="Transl_elong_EFTs/EF1B_dimer"/>
</dbReference>
<dbReference type="PANTHER" id="PTHR11741">
    <property type="entry name" value="ELONGATION FACTOR TS"/>
    <property type="match status" value="1"/>
</dbReference>
<evidence type="ECO:0000256" key="4">
    <source>
        <dbReference type="ARBA" id="ARBA00022917"/>
    </source>
</evidence>
<keyword evidence="3 5" id="KW-0251">Elongation factor</keyword>
<proteinExistence type="inferred from homology"/>
<dbReference type="PROSITE" id="PS01126">
    <property type="entry name" value="EF_TS_1"/>
    <property type="match status" value="1"/>
</dbReference>
<dbReference type="GO" id="GO:0005737">
    <property type="term" value="C:cytoplasm"/>
    <property type="evidence" value="ECO:0007669"/>
    <property type="project" value="UniProtKB-SubCell"/>
</dbReference>
<dbReference type="FunFam" id="1.10.8.10:FF:000001">
    <property type="entry name" value="Elongation factor Ts"/>
    <property type="match status" value="1"/>
</dbReference>
<evidence type="ECO:0000256" key="1">
    <source>
        <dbReference type="ARBA" id="ARBA00005532"/>
    </source>
</evidence>
<evidence type="ECO:0000256" key="6">
    <source>
        <dbReference type="SAM" id="Coils"/>
    </source>
</evidence>
<dbReference type="SUPFAM" id="SSF46934">
    <property type="entry name" value="UBA-like"/>
    <property type="match status" value="1"/>
</dbReference>
<dbReference type="EMBL" id="PFAV01000010">
    <property type="protein sequence ID" value="PIR91764.1"/>
    <property type="molecule type" value="Genomic_DNA"/>
</dbReference>
<dbReference type="Gene3D" id="1.10.8.10">
    <property type="entry name" value="DNA helicase RuvA subunit, C-terminal domain"/>
    <property type="match status" value="1"/>
</dbReference>
<dbReference type="InterPro" id="IPR009060">
    <property type="entry name" value="UBA-like_sf"/>
</dbReference>
<keyword evidence="5" id="KW-0963">Cytoplasm</keyword>
<evidence type="ECO:0000256" key="2">
    <source>
        <dbReference type="ARBA" id="ARBA00016956"/>
    </source>
</evidence>
<dbReference type="InterPro" id="IPR001816">
    <property type="entry name" value="Transl_elong_EFTs/EF1B"/>
</dbReference>
<dbReference type="PANTHER" id="PTHR11741:SF0">
    <property type="entry name" value="ELONGATION FACTOR TS, MITOCHONDRIAL"/>
    <property type="match status" value="1"/>
</dbReference>
<dbReference type="InterPro" id="IPR018101">
    <property type="entry name" value="Transl_elong_Ts_CS"/>
</dbReference>
<reference evidence="9" key="1">
    <citation type="submission" date="2017-09" db="EMBL/GenBank/DDBJ databases">
        <title>Depth-based differentiation of microbial function through sediment-hosted aquifers and enrichment of novel symbionts in the deep terrestrial subsurface.</title>
        <authorList>
            <person name="Probst A.J."/>
            <person name="Ladd B."/>
            <person name="Jarett J.K."/>
            <person name="Geller-Mcgrath D.E."/>
            <person name="Sieber C.M.K."/>
            <person name="Emerson J.B."/>
            <person name="Anantharaman K."/>
            <person name="Thomas B.C."/>
            <person name="Malmstrom R."/>
            <person name="Stieglmeier M."/>
            <person name="Klingl A."/>
            <person name="Woyke T."/>
            <person name="Ryan C.M."/>
            <person name="Banfield J.F."/>
        </authorList>
    </citation>
    <scope>NUCLEOTIDE SEQUENCE [LARGE SCALE GENOMIC DNA]</scope>
</reference>
<comment type="function">
    <text evidence="5">Associates with the EF-Tu.GDP complex and induces the exchange of GDP to GTP. It remains bound to the aminoacyl-tRNA.EF-Tu.GTP complex up to the GTP hydrolysis stage on the ribosome.</text>
</comment>
<name>A0A2H0UY41_9BACT</name>
<comment type="subcellular location">
    <subcellularLocation>
        <location evidence="5">Cytoplasm</location>
    </subcellularLocation>
</comment>
<feature type="region of interest" description="Involved in Mg(2+) ion dislocation from EF-Tu" evidence="5">
    <location>
        <begin position="80"/>
        <end position="83"/>
    </location>
</feature>
<feature type="domain" description="Translation elongation factor EFTs/EF1B dimerisation" evidence="7">
    <location>
        <begin position="43"/>
        <end position="194"/>
    </location>
</feature>
<dbReference type="InterPro" id="IPR036402">
    <property type="entry name" value="EF-Ts_dimer_sf"/>
</dbReference>
<sequence>MPDINLLKQLRDETGISMMECKKALDEAKNDLKRAKEILREKGKEMVKGREGRTAAKGLIESYVHSGGRIGVLLQLNCETDFVAKSEAFVNLAHELCLQIAAARPLFVKASDVAEDFLASERKIYQKQFEESGKPQDIMNKIIQGKLDKYQQEVSLLSQPWVKDPSKNMQGLLEEVRAKTGENIEVVKFARFEI</sequence>
<organism evidence="8 9">
    <name type="scientific">bacterium (Candidatus Gribaldobacteria) CG10_big_fil_rev_8_21_14_0_10_41_12</name>
    <dbReference type="NCBI Taxonomy" id="2014277"/>
    <lineage>
        <taxon>Bacteria</taxon>
        <taxon>Candidatus Gribaldobacteria</taxon>
    </lineage>
</organism>
<dbReference type="Pfam" id="PF00889">
    <property type="entry name" value="EF_TS"/>
    <property type="match status" value="1"/>
</dbReference>
<evidence type="ECO:0000313" key="9">
    <source>
        <dbReference type="Proteomes" id="UP000228906"/>
    </source>
</evidence>
<evidence type="ECO:0000259" key="7">
    <source>
        <dbReference type="Pfam" id="PF00889"/>
    </source>
</evidence>
<dbReference type="FunFam" id="1.10.286.20:FF:000001">
    <property type="entry name" value="Elongation factor Ts"/>
    <property type="match status" value="1"/>
</dbReference>
<accession>A0A2H0UY41</accession>
<comment type="similarity">
    <text evidence="1 5">Belongs to the EF-Ts family.</text>
</comment>
<dbReference type="Gene3D" id="1.10.286.20">
    <property type="match status" value="1"/>
</dbReference>
<comment type="caution">
    <text evidence="8">The sequence shown here is derived from an EMBL/GenBank/DDBJ whole genome shotgun (WGS) entry which is preliminary data.</text>
</comment>
<dbReference type="SUPFAM" id="SSF54713">
    <property type="entry name" value="Elongation factor Ts (EF-Ts), dimerisation domain"/>
    <property type="match status" value="1"/>
</dbReference>